<gene>
    <name evidence="1" type="ordered locus">BATR1942_00100</name>
</gene>
<proteinExistence type="predicted"/>
<evidence type="ECO:0000313" key="1">
    <source>
        <dbReference type="EMBL" id="ADP30980.1"/>
    </source>
</evidence>
<reference evidence="1 2" key="1">
    <citation type="journal article" date="2011" name="Front. Microbiol.">
        <title>Genomic signatures of strain selection and enhancement in Bacillus atrophaeus var. globigii, a historical biowarfare simulant.</title>
        <authorList>
            <person name="Gibbons H.S."/>
            <person name="Broomall S.M."/>
            <person name="McNew L.A."/>
            <person name="Daligault H."/>
            <person name="Chapman C."/>
            <person name="Bruce D."/>
            <person name="Karavis M."/>
            <person name="Krepps M."/>
            <person name="McGregor P.A."/>
            <person name="Hong C."/>
            <person name="Park K.H."/>
            <person name="Akmal A."/>
            <person name="Feldman A."/>
            <person name="Lin J.S."/>
            <person name="Chang W.E."/>
            <person name="Higgs B.W."/>
            <person name="Demirev P."/>
            <person name="Lindquist J."/>
            <person name="Liem A."/>
            <person name="Fochler E."/>
            <person name="Read T.D."/>
            <person name="Tapia R."/>
            <person name="Johnson S."/>
            <person name="Bishop-Lilly K.A."/>
            <person name="Detter C."/>
            <person name="Han C."/>
            <person name="Sozhamannan S."/>
            <person name="Rosenzweig C.N."/>
            <person name="Skowronski E.W."/>
        </authorList>
    </citation>
    <scope>NUCLEOTIDE SEQUENCE [LARGE SCALE GENOMIC DNA]</scope>
    <source>
        <strain evidence="1 2">1942</strain>
    </source>
</reference>
<name>A0ABN3Z516_BACA1</name>
<dbReference type="RefSeq" id="WP_003328179.1">
    <property type="nucleotide sequence ID" value="NC_014639.1"/>
</dbReference>
<dbReference type="Proteomes" id="UP000006867">
    <property type="component" value="Chromosome"/>
</dbReference>
<sequence>MTFDIETYSDLDDSKTIYITNFANVIPPEDIQMLKNELSESDITVKSTDTEGQPMAFAELDTVVSILIHSAVLTSLVESIGQSATWDLIKLFASKSWQRIKGQKYTKLYLSGGSERKDITFGINANINNADYTFRFDNVSPDDANEALDKILDFFKEQTNHQKWSTHIGNYNNDKQEWELKELREIVKELNKNKIDK</sequence>
<accession>A0ABN3Z516</accession>
<organism evidence="1 2">
    <name type="scientific">Bacillus atrophaeus (strain 1942)</name>
    <dbReference type="NCBI Taxonomy" id="720555"/>
    <lineage>
        <taxon>Bacteria</taxon>
        <taxon>Bacillati</taxon>
        <taxon>Bacillota</taxon>
        <taxon>Bacilli</taxon>
        <taxon>Bacillales</taxon>
        <taxon>Bacillaceae</taxon>
        <taxon>Bacillus</taxon>
    </lineage>
</organism>
<evidence type="ECO:0000313" key="2">
    <source>
        <dbReference type="Proteomes" id="UP000006867"/>
    </source>
</evidence>
<dbReference type="EMBL" id="CP002207">
    <property type="protein sequence ID" value="ADP30980.1"/>
    <property type="molecule type" value="Genomic_DNA"/>
</dbReference>
<protein>
    <submittedName>
        <fullName evidence="1">Uncharacterized protein</fullName>
    </submittedName>
</protein>
<keyword evidence="2" id="KW-1185">Reference proteome</keyword>